<dbReference type="SMART" id="SM01062">
    <property type="entry name" value="Ca_chan_IQ"/>
    <property type="match status" value="1"/>
</dbReference>
<evidence type="ECO:0000256" key="14">
    <source>
        <dbReference type="ARBA" id="ARBA00023180"/>
    </source>
</evidence>
<keyword evidence="12" id="KW-0406">Ion transport</keyword>
<keyword evidence="15" id="KW-0407">Ion channel</keyword>
<sequence length="1851" mass="211594">MAPGRDQGGGAGGGGGAQPKSKGTTSLFILSEDNCIRKHTRFIIEWPPFEYAVLLTIIANCVVLALEEHLPKQDKTILAQKLEATEIYFLGIFCVEASLKILALGFVLHRGSYLRNIWNIMDFFVVVTGSMTVFAETNVDVDLRMLRSFRVLRPLKLVSKIPSLQVVLKSIIKAMAPLLQIGLLVLFAIVIFAIIGLEFYSGTLHKTCYSIKDISVIVKEGETPDPCNTDIQSEAPFGAHVCNSSTSTCLDHWVGPNYGITSFDNIGFAMLTVFQCITMEGWTSILYWTNDALGSTYNWIYFIPLIVLGSFFMLNLVLGVLSGEFAKEREKVENRQTFLKLRRQQQLERELNCYLNWICKAEEVILAEERTTEEEKMHILEVRKRAQAKKKKLKNLGKSKSTDTEEEDAEDDQDDDDPLVSVPKKKLKGFSRPSYFKSRVKNKGTCMQFWRAEKRFRFWIRNSVKSQNFYWFVIVLVFFNTVCVAVEHYDQPQWLTDFLYYAEFVFLALFMMEMFIKVYALGPRTYFESSFNRFDCVVISGSIFEVIWSAVKSGSFGLSVLRALRLLRIFKVTKYWKSLRNLVISLLSSMRSIISLLFLLFLFILIFALLGMQLFGGQFNFDSGTPPTNFNTFPIALLTVFQILTGEDWNEVMYYGIESQGGHRKGMMYSLYFIVLVLFGNYTLLNVFLAIAVDNLANAQELSAAEEEEQEEDKEKQMQEIDKEIETLQKPNDGTASKTEICPPSPNQNFKDGKGGKQASEEKKQDEDDDTGPKPMLPYSSMFILSPTNPVRRAAHWVVNLRYFDFFIMVVISLSSIALAAEDPVWEHSPRNEILNYFDYAFTGVFTIEMILKIIDLGVILHPGSYLREFWNIMDAVVVICAAVSFAFDMTGSSAGQNLSTIKSLRVLRVLRPLKTIKRVPKLKAVFDCVVNSLKNVINILIVYILFQFIFAVIAVQLFNGKFFHCSDESKYTKKDCQGQYFVYEENVMLPEPKKREWTSQCFHYDNVMAAMLTLFAVQTGEGWPQILQHSMAATYEDKGPIQNFRIEMSIFYIVYFIVFPFFFVNIFVALIIITFQEQGEAELQDGEIDKNQKSCIDFTIQARPLERYMPKKLNGVKYKIWRIVVSTPFEYFIMILIVLNTLLLMMKFHRQSEAYKNTLKYMNMCFTGMFTVECILKIAAFGVRNFFKDSWNTFDFITVIGSIVDALVIEFGERFSSVPSGGQLTEKKENFINVGFLRLFRAARLIKLLRQGYTIRILLWTFVQSFKALPYVCLLIAMLFFIYAIIGMQVFGNIELGADSSINKHNNFQSFIQGLMLLFRCATGEAWPNIMLACIKGRPCDVKAGKQEPGGCGSNIAYAYFVSFIFFCSFLMLNLFVAVIMDNFDYLTRDSSILGAHHLDEFVRIWAEYDPKATGKVLYNEVYDMLKVMDPPLGFGQKCPNRLAYKKLIRMNMPVDSDGKVNFTTTLFALIREDLSIKMRCANEMRQANEELRDTIRSIWPLQAKKMLDLLIPRDEEVGRGKLTVGKIYVALMIIENWKTTKFGREKPSGQIDLQNVVVSDSRAGSIESLTHYGERLHPHHPSTHPPRHHSRSPSLRRHSPIMHRSPSPRRHRHDHHGYYHEGPGFSDTVSNVVEIQRHHHHPHSLHYNRHKMRDYYDHCDYYDDGPWSASTSPARSPSPVHRIERGQHYGTTSLEQRSRSPSPIGGRTPAHPHHPHRHPSHQHSYPVLVARRGRRLPPTPSKPSTLQLKPTNINFPKLNASPTHGPHMVGGVPHVPPVVPIGMPHPTTGHMQPPMQPSHCPLSFEQAVAMGRGGRLLPSPVPNGYKPQPQSKQRLPRSRHSDSDEDDWC</sequence>
<keyword evidence="8" id="KW-0677">Repeat</keyword>
<keyword evidence="9 16" id="KW-0106">Calcium</keyword>
<feature type="transmembrane region" description="Helical" evidence="19">
    <location>
        <begin position="870"/>
        <end position="888"/>
    </location>
</feature>
<feature type="transmembrane region" description="Helical" evidence="19">
    <location>
        <begin position="1051"/>
        <end position="1076"/>
    </location>
</feature>
<evidence type="ECO:0000256" key="2">
    <source>
        <dbReference type="ARBA" id="ARBA00022448"/>
    </source>
</evidence>
<feature type="compositionally biased region" description="Polar residues" evidence="18">
    <location>
        <begin position="1744"/>
        <end position="1754"/>
    </location>
</feature>
<evidence type="ECO:0000256" key="1">
    <source>
        <dbReference type="ARBA" id="ARBA00004141"/>
    </source>
</evidence>
<feature type="region of interest" description="Disordered" evidence="18">
    <location>
        <begin position="1735"/>
        <end position="1754"/>
    </location>
</feature>
<evidence type="ECO:0000256" key="19">
    <source>
        <dbReference type="SAM" id="Phobius"/>
    </source>
</evidence>
<feature type="domain" description="EF-hand" evidence="20">
    <location>
        <begin position="1398"/>
        <end position="1433"/>
    </location>
</feature>
<dbReference type="InterPro" id="IPR002048">
    <property type="entry name" value="EF_hand_dom"/>
</dbReference>
<evidence type="ECO:0000259" key="20">
    <source>
        <dbReference type="PROSITE" id="PS50222"/>
    </source>
</evidence>
<keyword evidence="2" id="KW-0813">Transport</keyword>
<evidence type="ECO:0000256" key="4">
    <source>
        <dbReference type="ARBA" id="ARBA00022568"/>
    </source>
</evidence>
<feature type="region of interest" description="Disordered" evidence="18">
    <location>
        <begin position="1576"/>
        <end position="1627"/>
    </location>
</feature>
<dbReference type="Gene3D" id="6.10.250.2500">
    <property type="match status" value="1"/>
</dbReference>
<evidence type="ECO:0000256" key="7">
    <source>
        <dbReference type="ARBA" id="ARBA00022723"/>
    </source>
</evidence>
<organism evidence="21 22">
    <name type="scientific">Polistes dominula</name>
    <name type="common">European paper wasp</name>
    <name type="synonym">Vespa dominula</name>
    <dbReference type="NCBI Taxonomy" id="743375"/>
    <lineage>
        <taxon>Eukaryota</taxon>
        <taxon>Metazoa</taxon>
        <taxon>Ecdysozoa</taxon>
        <taxon>Arthropoda</taxon>
        <taxon>Hexapoda</taxon>
        <taxon>Insecta</taxon>
        <taxon>Pterygota</taxon>
        <taxon>Neoptera</taxon>
        <taxon>Endopterygota</taxon>
        <taxon>Hymenoptera</taxon>
        <taxon>Apocrita</taxon>
        <taxon>Aculeata</taxon>
        <taxon>Vespoidea</taxon>
        <taxon>Vespidae</taxon>
        <taxon>Polistinae</taxon>
        <taxon>Polistini</taxon>
        <taxon>Polistes</taxon>
    </lineage>
</organism>
<dbReference type="GeneID" id="107071850"/>
<evidence type="ECO:0000256" key="11">
    <source>
        <dbReference type="ARBA" id="ARBA00022989"/>
    </source>
</evidence>
<keyword evidence="5 16" id="KW-0107">Calcium channel</keyword>
<feature type="transmembrane region" description="Helical" evidence="19">
    <location>
        <begin position="1357"/>
        <end position="1382"/>
    </location>
</feature>
<dbReference type="PANTHER" id="PTHR45628">
    <property type="entry name" value="VOLTAGE-DEPENDENT CALCIUM CHANNEL TYPE A SUBUNIT ALPHA-1"/>
    <property type="match status" value="1"/>
</dbReference>
<keyword evidence="13 19" id="KW-0472">Membrane</keyword>
<feature type="compositionally biased region" description="Acidic residues" evidence="18">
    <location>
        <begin position="404"/>
        <end position="418"/>
    </location>
</feature>
<dbReference type="Pfam" id="PF16905">
    <property type="entry name" value="GPHH"/>
    <property type="match status" value="1"/>
</dbReference>
<feature type="transmembrane region" description="Helical" evidence="19">
    <location>
        <begin position="178"/>
        <end position="200"/>
    </location>
</feature>
<feature type="transmembrane region" description="Helical" evidence="19">
    <location>
        <begin position="87"/>
        <end position="108"/>
    </location>
</feature>
<evidence type="ECO:0000256" key="10">
    <source>
        <dbReference type="ARBA" id="ARBA00022882"/>
    </source>
</evidence>
<feature type="transmembrane region" description="Helical" evidence="19">
    <location>
        <begin position="299"/>
        <end position="321"/>
    </location>
</feature>
<feature type="transmembrane region" description="Helical" evidence="19">
    <location>
        <begin position="841"/>
        <end position="861"/>
    </location>
</feature>
<dbReference type="Gene3D" id="1.20.120.350">
    <property type="entry name" value="Voltage-gated potassium channels. Chain C"/>
    <property type="match status" value="4"/>
</dbReference>
<comment type="subcellular location">
    <subcellularLocation>
        <location evidence="1 16">Membrane</location>
        <topology evidence="1 16">Multi-pass membrane protein</topology>
    </subcellularLocation>
</comment>
<feature type="transmembrane region" description="Helical" evidence="19">
    <location>
        <begin position="1132"/>
        <end position="1150"/>
    </location>
</feature>
<feature type="transmembrane region" description="Helical" evidence="19">
    <location>
        <begin position="669"/>
        <end position="693"/>
    </location>
</feature>
<dbReference type="PRINTS" id="PR00167">
    <property type="entry name" value="CACHANNEL"/>
</dbReference>
<dbReference type="PANTHER" id="PTHR45628:SF7">
    <property type="entry name" value="VOLTAGE-DEPENDENT CALCIUM CHANNEL TYPE A SUBUNIT ALPHA-1"/>
    <property type="match status" value="1"/>
</dbReference>
<feature type="region of interest" description="Disordered" evidence="18">
    <location>
        <begin position="1690"/>
        <end position="1725"/>
    </location>
</feature>
<dbReference type="InterPro" id="IPR050599">
    <property type="entry name" value="VDCC_alpha-1_subunit"/>
</dbReference>
<evidence type="ECO:0000256" key="16">
    <source>
        <dbReference type="RuleBase" id="RU003808"/>
    </source>
</evidence>
<feature type="region of interest" description="Disordered" evidence="18">
    <location>
        <begin position="393"/>
        <end position="424"/>
    </location>
</feature>
<dbReference type="RefSeq" id="XP_015186704.1">
    <property type="nucleotide sequence ID" value="XM_015331218.1"/>
</dbReference>
<keyword evidence="17" id="KW-0175">Coiled coil</keyword>
<evidence type="ECO:0000256" key="15">
    <source>
        <dbReference type="ARBA" id="ARBA00023303"/>
    </source>
</evidence>
<evidence type="ECO:0000256" key="5">
    <source>
        <dbReference type="ARBA" id="ARBA00022673"/>
    </source>
</evidence>
<feature type="transmembrane region" description="Helical" evidence="19">
    <location>
        <begin position="937"/>
        <end position="959"/>
    </location>
</feature>
<feature type="region of interest" description="Disordered" evidence="18">
    <location>
        <begin position="727"/>
        <end position="773"/>
    </location>
</feature>
<evidence type="ECO:0000256" key="18">
    <source>
        <dbReference type="SAM" id="MobiDB-lite"/>
    </source>
</evidence>
<feature type="transmembrane region" description="Helical" evidence="19">
    <location>
        <begin position="120"/>
        <end position="139"/>
    </location>
</feature>
<comment type="similarity">
    <text evidence="16">Belongs to the calcium channel alpha-1 subunit (TC 1.A.1.11) family.</text>
</comment>
<dbReference type="Pfam" id="PF08763">
    <property type="entry name" value="Ca_chan_IQ"/>
    <property type="match status" value="1"/>
</dbReference>
<dbReference type="InterPro" id="IPR005821">
    <property type="entry name" value="Ion_trans_dom"/>
</dbReference>
<dbReference type="InterPro" id="IPR027359">
    <property type="entry name" value="Volt_channel_dom_sf"/>
</dbReference>
<feature type="transmembrane region" description="Helical" evidence="19">
    <location>
        <begin position="498"/>
        <end position="519"/>
    </location>
</feature>
<dbReference type="Proteomes" id="UP000694924">
    <property type="component" value="Unplaced"/>
</dbReference>
<name>A0ABM1J2L7_POLDO</name>
<keyword evidence="21" id="KW-1185">Reference proteome</keyword>
<feature type="compositionally biased region" description="Basic residues" evidence="18">
    <location>
        <begin position="1579"/>
        <end position="1617"/>
    </location>
</feature>
<evidence type="ECO:0000313" key="22">
    <source>
        <dbReference type="RefSeq" id="XP_015186704.1"/>
    </source>
</evidence>
<dbReference type="InterPro" id="IPR031649">
    <property type="entry name" value="GPHH_dom"/>
</dbReference>
<evidence type="ECO:0000256" key="3">
    <source>
        <dbReference type="ARBA" id="ARBA00022553"/>
    </source>
</evidence>
<evidence type="ECO:0000313" key="21">
    <source>
        <dbReference type="Proteomes" id="UP000694924"/>
    </source>
</evidence>
<feature type="transmembrane region" description="Helical" evidence="19">
    <location>
        <begin position="266"/>
        <end position="287"/>
    </location>
</feature>
<protein>
    <submittedName>
        <fullName evidence="22">Voltage-dependent calcium channel type A subunit alpha-1 isoform X19</fullName>
    </submittedName>
</protein>
<evidence type="ECO:0000256" key="9">
    <source>
        <dbReference type="ARBA" id="ARBA00022837"/>
    </source>
</evidence>
<evidence type="ECO:0000256" key="8">
    <source>
        <dbReference type="ARBA" id="ARBA00022737"/>
    </source>
</evidence>
<gene>
    <name evidence="22" type="primary">LOC107071850</name>
</gene>
<keyword evidence="7" id="KW-0479">Metal-binding</keyword>
<feature type="transmembrane region" description="Helical" evidence="19">
    <location>
        <begin position="593"/>
        <end position="615"/>
    </location>
</feature>
<feature type="transmembrane region" description="Helical" evidence="19">
    <location>
        <begin position="803"/>
        <end position="821"/>
    </location>
</feature>
<feature type="compositionally biased region" description="Basic and acidic residues" evidence="18">
    <location>
        <begin position="751"/>
        <end position="766"/>
    </location>
</feature>
<feature type="transmembrane region" description="Helical" evidence="19">
    <location>
        <begin position="1162"/>
        <end position="1182"/>
    </location>
</feature>
<evidence type="ECO:0000256" key="6">
    <source>
        <dbReference type="ARBA" id="ARBA00022692"/>
    </source>
</evidence>
<accession>A0ABM1J2L7</accession>
<feature type="compositionally biased region" description="Polar residues" evidence="18">
    <location>
        <begin position="1691"/>
        <end position="1703"/>
    </location>
</feature>
<feature type="region of interest" description="Disordered" evidence="18">
    <location>
        <begin position="1"/>
        <end position="22"/>
    </location>
</feature>
<feature type="compositionally biased region" description="Gly residues" evidence="18">
    <location>
        <begin position="1"/>
        <end position="17"/>
    </location>
</feature>
<feature type="transmembrane region" description="Helical" evidence="19">
    <location>
        <begin position="469"/>
        <end position="486"/>
    </location>
</feature>
<evidence type="ECO:0000256" key="17">
    <source>
        <dbReference type="SAM" id="Coils"/>
    </source>
</evidence>
<keyword evidence="6 19" id="KW-0812">Transmembrane</keyword>
<keyword evidence="11 19" id="KW-1133">Transmembrane helix</keyword>
<dbReference type="Gene3D" id="6.10.250.2180">
    <property type="match status" value="1"/>
</dbReference>
<feature type="compositionally biased region" description="Polar residues" evidence="18">
    <location>
        <begin position="729"/>
        <end position="738"/>
    </location>
</feature>
<dbReference type="Pfam" id="PF00520">
    <property type="entry name" value="Ion_trans"/>
    <property type="match status" value="4"/>
</dbReference>
<dbReference type="Gene3D" id="1.10.287.70">
    <property type="match status" value="4"/>
</dbReference>
<dbReference type="SUPFAM" id="SSF81324">
    <property type="entry name" value="Voltage-gated potassium channels"/>
    <property type="match status" value="4"/>
</dbReference>
<dbReference type="InterPro" id="IPR014873">
    <property type="entry name" value="VDCC_a1su_IQ"/>
</dbReference>
<feature type="region of interest" description="Disordered" evidence="18">
    <location>
        <begin position="1815"/>
        <end position="1851"/>
    </location>
</feature>
<keyword evidence="14" id="KW-0325">Glycoprotein</keyword>
<keyword evidence="3" id="KW-0597">Phosphoprotein</keyword>
<feature type="coiled-coil region" evidence="17">
    <location>
        <begin position="689"/>
        <end position="727"/>
    </location>
</feature>
<dbReference type="PROSITE" id="PS50222">
    <property type="entry name" value="EF_HAND_2"/>
    <property type="match status" value="1"/>
</dbReference>
<dbReference type="InterPro" id="IPR002077">
    <property type="entry name" value="VDCCAlpha1"/>
</dbReference>
<proteinExistence type="inferred from homology"/>
<reference evidence="22" key="1">
    <citation type="submission" date="2025-08" db="UniProtKB">
        <authorList>
            <consortium name="RefSeq"/>
        </authorList>
    </citation>
    <scope>IDENTIFICATION</scope>
    <source>
        <tissue evidence="22">Whole body</tissue>
    </source>
</reference>
<evidence type="ECO:0000256" key="12">
    <source>
        <dbReference type="ARBA" id="ARBA00023065"/>
    </source>
</evidence>
<evidence type="ECO:0000256" key="13">
    <source>
        <dbReference type="ARBA" id="ARBA00023136"/>
    </source>
</evidence>
<feature type="compositionally biased region" description="Basic residues" evidence="18">
    <location>
        <begin position="1712"/>
        <end position="1723"/>
    </location>
</feature>
<feature type="transmembrane region" description="Helical" evidence="19">
    <location>
        <begin position="1269"/>
        <end position="1292"/>
    </location>
</feature>
<keyword evidence="10 16" id="KW-0851">Voltage-gated channel</keyword>
<keyword evidence="4 16" id="KW-0109">Calcium transport</keyword>